<dbReference type="EMBL" id="JWZT01003741">
    <property type="protein sequence ID" value="KII65681.1"/>
    <property type="molecule type" value="Genomic_DNA"/>
</dbReference>
<evidence type="ECO:0000256" key="7">
    <source>
        <dbReference type="ARBA" id="ARBA00023274"/>
    </source>
</evidence>
<dbReference type="AlphaFoldDB" id="A0A0C2MEY9"/>
<sequence>MFAIITRWKLIYKCPKMCFSTGKKVEQVKVISATFHEGQALTLKLNAETILPWVNEASGALCRIEAPDSKSERAHNSTDVIVSGHEYNVTRALILLNHAIGKQIRKNDLETNEAQRKLKMFSEERCWTMFKRAHKGQLPRIKPRKRCIRTVGKLKLYAGHLCVLCHLKRTQKYILKYKDLAMLKDFLCPHTHMVIDPYVTGLCKRQNEHVIRMTWEAQNRGQDDYRKSKRTPGFVKSSTESSMLKSDLDNEQPSGFAVKEGAVESRLGNNQPIEACTPHFPPLASSLDSLTSCIIQPLDSKCSKNGSIDESSNANVIEGWRTAFNLRNSLTPINVYNPSRSTKTKEKYVSRKYNPKTIPVTGYSINFGNHRRYDFYEITQPCRDIFTVPKPKVYQGP</sequence>
<dbReference type="Proteomes" id="UP000031668">
    <property type="component" value="Unassembled WGS sequence"/>
</dbReference>
<proteinExistence type="inferred from homology"/>
<dbReference type="Gene3D" id="4.10.640.10">
    <property type="entry name" value="Ribosomal protein S18"/>
    <property type="match status" value="1"/>
</dbReference>
<dbReference type="PANTHER" id="PTHR13329:SF2">
    <property type="entry name" value="SMALL RIBOSOMAL SUBUNIT PROTEIN MS40"/>
    <property type="match status" value="1"/>
</dbReference>
<dbReference type="SUPFAM" id="SSF46911">
    <property type="entry name" value="Ribosomal protein S18"/>
    <property type="match status" value="1"/>
</dbReference>
<evidence type="ECO:0000256" key="10">
    <source>
        <dbReference type="ARBA" id="ARBA00035515"/>
    </source>
</evidence>
<evidence type="ECO:0000256" key="5">
    <source>
        <dbReference type="ARBA" id="ARBA00022980"/>
    </source>
</evidence>
<evidence type="ECO:0000256" key="11">
    <source>
        <dbReference type="SAM" id="MobiDB-lite"/>
    </source>
</evidence>
<dbReference type="Pfam" id="PF01084">
    <property type="entry name" value="Ribosomal_S18"/>
    <property type="match status" value="1"/>
</dbReference>
<organism evidence="12 13">
    <name type="scientific">Thelohanellus kitauei</name>
    <name type="common">Myxosporean</name>
    <dbReference type="NCBI Taxonomy" id="669202"/>
    <lineage>
        <taxon>Eukaryota</taxon>
        <taxon>Metazoa</taxon>
        <taxon>Cnidaria</taxon>
        <taxon>Myxozoa</taxon>
        <taxon>Myxosporea</taxon>
        <taxon>Bivalvulida</taxon>
        <taxon>Platysporina</taxon>
        <taxon>Myxobolidae</taxon>
        <taxon>Thelohanellus</taxon>
    </lineage>
</organism>
<gene>
    <name evidence="12" type="ORF">RF11_16090</name>
</gene>
<dbReference type="OrthoDB" id="21463at2759"/>
<dbReference type="GO" id="GO:0005739">
    <property type="term" value="C:mitochondrion"/>
    <property type="evidence" value="ECO:0007669"/>
    <property type="project" value="TreeGrafter"/>
</dbReference>
<evidence type="ECO:0000256" key="8">
    <source>
        <dbReference type="ARBA" id="ARBA00032055"/>
    </source>
</evidence>
<dbReference type="InterPro" id="IPR036870">
    <property type="entry name" value="Ribosomal_bS18_sf"/>
</dbReference>
<evidence type="ECO:0000256" key="2">
    <source>
        <dbReference type="ARBA" id="ARBA00006136"/>
    </source>
</evidence>
<keyword evidence="6" id="KW-0496">Mitochondrion</keyword>
<reference evidence="12 13" key="1">
    <citation type="journal article" date="2014" name="Genome Biol. Evol.">
        <title>The genome of the myxosporean Thelohanellus kitauei shows adaptations to nutrient acquisition within its fish host.</title>
        <authorList>
            <person name="Yang Y."/>
            <person name="Xiong J."/>
            <person name="Zhou Z."/>
            <person name="Huo F."/>
            <person name="Miao W."/>
            <person name="Ran C."/>
            <person name="Liu Y."/>
            <person name="Zhang J."/>
            <person name="Feng J."/>
            <person name="Wang M."/>
            <person name="Wang M."/>
            <person name="Wang L."/>
            <person name="Yao B."/>
        </authorList>
    </citation>
    <scope>NUCLEOTIDE SEQUENCE [LARGE SCALE GENOMIC DNA]</scope>
    <source>
        <strain evidence="12">Wuqing</strain>
    </source>
</reference>
<dbReference type="PANTHER" id="PTHR13329">
    <property type="entry name" value="MITOCHONDRIAL RIBOSOMAL PROTEIN S18B"/>
    <property type="match status" value="1"/>
</dbReference>
<name>A0A0C2MEY9_THEKT</name>
<keyword evidence="3" id="KW-0597">Phosphoprotein</keyword>
<evidence type="ECO:0000313" key="12">
    <source>
        <dbReference type="EMBL" id="KII65681.1"/>
    </source>
</evidence>
<comment type="caution">
    <text evidence="12">The sequence shown here is derived from an EMBL/GenBank/DDBJ whole genome shotgun (WGS) entry which is preliminary data.</text>
</comment>
<dbReference type="InterPro" id="IPR040054">
    <property type="entry name" value="MRPS18B"/>
</dbReference>
<evidence type="ECO:0000256" key="3">
    <source>
        <dbReference type="ARBA" id="ARBA00022553"/>
    </source>
</evidence>
<dbReference type="InterPro" id="IPR001648">
    <property type="entry name" value="Ribosomal_bS18"/>
</dbReference>
<evidence type="ECO:0000256" key="1">
    <source>
        <dbReference type="ARBA" id="ARBA00004173"/>
    </source>
</evidence>
<dbReference type="GO" id="GO:0032543">
    <property type="term" value="P:mitochondrial translation"/>
    <property type="evidence" value="ECO:0007669"/>
    <property type="project" value="InterPro"/>
</dbReference>
<keyword evidence="4" id="KW-0809">Transit peptide</keyword>
<keyword evidence="13" id="KW-1185">Reference proteome</keyword>
<evidence type="ECO:0000313" key="13">
    <source>
        <dbReference type="Proteomes" id="UP000031668"/>
    </source>
</evidence>
<feature type="region of interest" description="Disordered" evidence="11">
    <location>
        <begin position="221"/>
        <end position="255"/>
    </location>
</feature>
<dbReference type="GO" id="GO:0003735">
    <property type="term" value="F:structural constituent of ribosome"/>
    <property type="evidence" value="ECO:0007669"/>
    <property type="project" value="InterPro"/>
</dbReference>
<evidence type="ECO:0000256" key="9">
    <source>
        <dbReference type="ARBA" id="ARBA00035130"/>
    </source>
</evidence>
<accession>A0A0C2MEY9</accession>
<protein>
    <recommendedName>
        <fullName evidence="9">Small ribosomal subunit protein mS40</fullName>
    </recommendedName>
    <alternativeName>
        <fullName evidence="8">28S ribosomal protein S18-2, mitochondrial</fullName>
    </alternativeName>
    <alternativeName>
        <fullName evidence="10">28S ribosomal protein S18b, mitochondrial</fullName>
    </alternativeName>
</protein>
<keyword evidence="7" id="KW-0687">Ribonucleoprotein</keyword>
<keyword evidence="5 12" id="KW-0689">Ribosomal protein</keyword>
<comment type="similarity">
    <text evidence="2">Belongs to the bacterial ribosomal protein bS18 family. Mitochondrion-specific ribosomal protein mS40 subfamily.</text>
</comment>
<dbReference type="GO" id="GO:0005840">
    <property type="term" value="C:ribosome"/>
    <property type="evidence" value="ECO:0007669"/>
    <property type="project" value="UniProtKB-KW"/>
</dbReference>
<evidence type="ECO:0000256" key="6">
    <source>
        <dbReference type="ARBA" id="ARBA00023128"/>
    </source>
</evidence>
<comment type="subcellular location">
    <subcellularLocation>
        <location evidence="1">Mitochondrion</location>
    </subcellularLocation>
</comment>
<evidence type="ECO:0000256" key="4">
    <source>
        <dbReference type="ARBA" id="ARBA00022946"/>
    </source>
</evidence>